<dbReference type="PRINTS" id="PR00321">
    <property type="entry name" value="GPROTEING"/>
</dbReference>
<keyword evidence="4" id="KW-0488">Methylation</keyword>
<evidence type="ECO:0000256" key="6">
    <source>
        <dbReference type="ARBA" id="ARBA00023224"/>
    </source>
</evidence>
<accession>A0A9X0D1Q8</accession>
<comment type="similarity">
    <text evidence="2 9">Belongs to the G protein gamma family.</text>
</comment>
<dbReference type="Pfam" id="PF00631">
    <property type="entry name" value="G-gamma"/>
    <property type="match status" value="1"/>
</dbReference>
<sequence>MYGQSSITQRENEYQNLRRQVDQLRRENKLARKKISVCSEDLSRFCQEKRADDALLGKIPNADNPYREKGMGCSLL</sequence>
<evidence type="ECO:0000256" key="9">
    <source>
        <dbReference type="RuleBase" id="RU004973"/>
    </source>
</evidence>
<evidence type="ECO:0000256" key="1">
    <source>
        <dbReference type="ARBA" id="ARBA00004342"/>
    </source>
</evidence>
<evidence type="ECO:0000313" key="12">
    <source>
        <dbReference type="EMBL" id="KAJ7383655.1"/>
    </source>
</evidence>
<dbReference type="InterPro" id="IPR001770">
    <property type="entry name" value="G-protein_gamma"/>
</dbReference>
<dbReference type="InterPro" id="IPR036284">
    <property type="entry name" value="GGL_sf"/>
</dbReference>
<evidence type="ECO:0000313" key="13">
    <source>
        <dbReference type="Proteomes" id="UP001163046"/>
    </source>
</evidence>
<comment type="subcellular location">
    <subcellularLocation>
        <location evidence="1 9">Cell membrane</location>
        <topology evidence="1 9">Lipid-anchor</topology>
        <orientation evidence="1 9">Cytoplasmic side</orientation>
    </subcellularLocation>
</comment>
<keyword evidence="7 9" id="KW-0449">Lipoprotein</keyword>
<comment type="function">
    <text evidence="9">Guanine nucleotide-binding proteins (G proteins) are involved as a modulator or transducer in various transmembrane signaling systems. The beta and gamma chains are required for the GTPase activity, for replacement of GDP by GTP, and for G protein-effector interaction.</text>
</comment>
<dbReference type="FunFam" id="4.10.260.10:FF:000001">
    <property type="entry name" value="Guanine nucleotide-binding protein subunit gamma"/>
    <property type="match status" value="1"/>
</dbReference>
<dbReference type="InterPro" id="IPR015898">
    <property type="entry name" value="G-protein_gamma-like_dom"/>
</dbReference>
<dbReference type="Proteomes" id="UP001163046">
    <property type="component" value="Unassembled WGS sequence"/>
</dbReference>
<name>A0A9X0D1Q8_9CNID</name>
<keyword evidence="3 9" id="KW-1003">Cell membrane</keyword>
<dbReference type="PROSITE" id="PS50058">
    <property type="entry name" value="G_PROTEIN_GAMMA"/>
    <property type="match status" value="1"/>
</dbReference>
<feature type="domain" description="G protein gamma" evidence="11">
    <location>
        <begin position="3"/>
        <end position="76"/>
    </location>
</feature>
<feature type="coiled-coil region" evidence="10">
    <location>
        <begin position="7"/>
        <end position="41"/>
    </location>
</feature>
<evidence type="ECO:0000256" key="4">
    <source>
        <dbReference type="ARBA" id="ARBA00022481"/>
    </source>
</evidence>
<evidence type="ECO:0000256" key="10">
    <source>
        <dbReference type="SAM" id="Coils"/>
    </source>
</evidence>
<dbReference type="SUPFAM" id="SSF48670">
    <property type="entry name" value="Transducin (heterotrimeric G protein), gamma chain"/>
    <property type="match status" value="1"/>
</dbReference>
<organism evidence="12 13">
    <name type="scientific">Desmophyllum pertusum</name>
    <dbReference type="NCBI Taxonomy" id="174260"/>
    <lineage>
        <taxon>Eukaryota</taxon>
        <taxon>Metazoa</taxon>
        <taxon>Cnidaria</taxon>
        <taxon>Anthozoa</taxon>
        <taxon>Hexacorallia</taxon>
        <taxon>Scleractinia</taxon>
        <taxon>Caryophylliina</taxon>
        <taxon>Caryophylliidae</taxon>
        <taxon>Desmophyllum</taxon>
    </lineage>
</organism>
<dbReference type="OrthoDB" id="6264244at2759"/>
<keyword evidence="5 9" id="KW-0472">Membrane</keyword>
<dbReference type="GO" id="GO:0005834">
    <property type="term" value="C:heterotrimeric G-protein complex"/>
    <property type="evidence" value="ECO:0007669"/>
    <property type="project" value="InterPro"/>
</dbReference>
<dbReference type="GO" id="GO:0007186">
    <property type="term" value="P:G protein-coupled receptor signaling pathway"/>
    <property type="evidence" value="ECO:0007669"/>
    <property type="project" value="InterPro"/>
</dbReference>
<dbReference type="AlphaFoldDB" id="A0A9X0D1Q8"/>
<dbReference type="Gene3D" id="4.10.260.10">
    <property type="entry name" value="Transducin (heterotrimeric G protein), gamma chain"/>
    <property type="match status" value="1"/>
</dbReference>
<keyword evidence="6 9" id="KW-0807">Transducer</keyword>
<evidence type="ECO:0000256" key="7">
    <source>
        <dbReference type="ARBA" id="ARBA00023288"/>
    </source>
</evidence>
<reference evidence="12" key="1">
    <citation type="submission" date="2023-01" db="EMBL/GenBank/DDBJ databases">
        <title>Genome assembly of the deep-sea coral Lophelia pertusa.</title>
        <authorList>
            <person name="Herrera S."/>
            <person name="Cordes E."/>
        </authorList>
    </citation>
    <scope>NUCLEOTIDE SEQUENCE</scope>
    <source>
        <strain evidence="12">USNM1676648</strain>
        <tissue evidence="12">Polyp</tissue>
    </source>
</reference>
<keyword evidence="13" id="KW-1185">Reference proteome</keyword>
<dbReference type="SMART" id="SM00224">
    <property type="entry name" value="GGL"/>
    <property type="match status" value="1"/>
</dbReference>
<dbReference type="PANTHER" id="PTHR13809">
    <property type="entry name" value="GUANINE NUCLEOTIDE-BINDING PROTEIN GAMMA SUBUNIT"/>
    <property type="match status" value="1"/>
</dbReference>
<comment type="caution">
    <text evidence="12">The sequence shown here is derived from an EMBL/GenBank/DDBJ whole genome shotgun (WGS) entry which is preliminary data.</text>
</comment>
<evidence type="ECO:0000259" key="11">
    <source>
        <dbReference type="PROSITE" id="PS50058"/>
    </source>
</evidence>
<evidence type="ECO:0000256" key="8">
    <source>
        <dbReference type="ARBA" id="ARBA00023289"/>
    </source>
</evidence>
<dbReference type="EMBL" id="MU825896">
    <property type="protein sequence ID" value="KAJ7383655.1"/>
    <property type="molecule type" value="Genomic_DNA"/>
</dbReference>
<dbReference type="SMART" id="SM01224">
    <property type="entry name" value="G_gamma"/>
    <property type="match status" value="1"/>
</dbReference>
<protein>
    <recommendedName>
        <fullName evidence="9">Guanine nucleotide-binding protein subunit gamma</fullName>
    </recommendedName>
</protein>
<gene>
    <name evidence="12" type="primary">GNG12</name>
    <name evidence="12" type="ORF">OS493_026841</name>
</gene>
<proteinExistence type="inferred from homology"/>
<keyword evidence="8" id="KW-0636">Prenylation</keyword>
<dbReference type="GO" id="GO:0031681">
    <property type="term" value="F:G-protein beta-subunit binding"/>
    <property type="evidence" value="ECO:0007669"/>
    <property type="project" value="InterPro"/>
</dbReference>
<evidence type="ECO:0000256" key="2">
    <source>
        <dbReference type="ARBA" id="ARBA00007431"/>
    </source>
</evidence>
<evidence type="ECO:0000256" key="5">
    <source>
        <dbReference type="ARBA" id="ARBA00023136"/>
    </source>
</evidence>
<evidence type="ECO:0000256" key="3">
    <source>
        <dbReference type="ARBA" id="ARBA00022475"/>
    </source>
</evidence>
<comment type="subunit">
    <text evidence="9">G proteins are composed of 3 units; alpha, beta and gamma.</text>
</comment>
<keyword evidence="10" id="KW-0175">Coiled coil</keyword>